<evidence type="ECO:0008006" key="4">
    <source>
        <dbReference type="Google" id="ProtNLM"/>
    </source>
</evidence>
<name>A0ABU2ZR43_9ALTE</name>
<evidence type="ECO:0000256" key="1">
    <source>
        <dbReference type="SAM" id="Coils"/>
    </source>
</evidence>
<comment type="caution">
    <text evidence="2">The sequence shown here is derived from an EMBL/GenBank/DDBJ whole genome shotgun (WGS) entry which is preliminary data.</text>
</comment>
<dbReference type="EMBL" id="JAVRHX010000002">
    <property type="protein sequence ID" value="MDT0594861.1"/>
    <property type="molecule type" value="Genomic_DNA"/>
</dbReference>
<dbReference type="RefSeq" id="WP_311368381.1">
    <property type="nucleotide sequence ID" value="NZ_JAVRHX010000002.1"/>
</dbReference>
<accession>A0ABU2ZR43</accession>
<gene>
    <name evidence="2" type="ORF">RM552_08425</name>
</gene>
<organism evidence="2 3">
    <name type="scientific">Glaciecola petra</name>
    <dbReference type="NCBI Taxonomy" id="3075602"/>
    <lineage>
        <taxon>Bacteria</taxon>
        <taxon>Pseudomonadati</taxon>
        <taxon>Pseudomonadota</taxon>
        <taxon>Gammaproteobacteria</taxon>
        <taxon>Alteromonadales</taxon>
        <taxon>Alteromonadaceae</taxon>
        <taxon>Glaciecola</taxon>
    </lineage>
</organism>
<proteinExistence type="predicted"/>
<protein>
    <recommendedName>
        <fullName evidence="4">HD-GYP domain-containing protein</fullName>
    </recommendedName>
</protein>
<keyword evidence="1" id="KW-0175">Coiled coil</keyword>
<sequence length="483" mass="54926">MHGSVGHSIYTKSVVDLVNIIHSKSPQKDSLFEQAEQFFLHYQEDKAQLRNLKTEFEKAESSFNTATKKTTELLRKKFNRAKQAYREEKTRQQDLRLKRLGQVLEVCAKLIRLSEGSDWDKTQVNSAKMLGTLQMVCPTEGVRVREEKQRFKPAYKAVISMRLLDKLLADKQVNLQYLQARYVEAERYSAEGEGLTSFHEEIAIPIIIAAIFQDVGLLHPEAQRILKGEDGQRDEFALLEKVARVTLLKVNHKHTLEYIVHGLGVELYVGDSKEARTEFNLKQEQRMKLLQALLMGALQPKLGLGNLIKVPQIYTSFIFSSKPKQSLADLPKAGLVIANAAKQSAISKVAADSLLAIVGHFPQGFGITYVPLEVDGSFSDSYEFAIVTGLNPSDPFEPICRVATRNLTFIGNGQVKIIDVDSNLYFPEPKKMLEKIDPERLKLILKKLVSNFEERKDLDLIPSHWDPYGFFEYKDLQNLWKKT</sequence>
<dbReference type="Proteomes" id="UP001253545">
    <property type="component" value="Unassembled WGS sequence"/>
</dbReference>
<keyword evidence="3" id="KW-1185">Reference proteome</keyword>
<reference evidence="2 3" key="1">
    <citation type="submission" date="2023-09" db="EMBL/GenBank/DDBJ databases">
        <authorList>
            <person name="Rey-Velasco X."/>
        </authorList>
    </citation>
    <scope>NUCLEOTIDE SEQUENCE [LARGE SCALE GENOMIC DNA]</scope>
    <source>
        <strain evidence="2 3">P117</strain>
    </source>
</reference>
<evidence type="ECO:0000313" key="3">
    <source>
        <dbReference type="Proteomes" id="UP001253545"/>
    </source>
</evidence>
<feature type="coiled-coil region" evidence="1">
    <location>
        <begin position="42"/>
        <end position="69"/>
    </location>
</feature>
<evidence type="ECO:0000313" key="2">
    <source>
        <dbReference type="EMBL" id="MDT0594861.1"/>
    </source>
</evidence>